<dbReference type="RefSeq" id="WP_388012896.1">
    <property type="nucleotide sequence ID" value="NZ_JBHUDT010000001.1"/>
</dbReference>
<name>A0ABW5JM25_9FLAO</name>
<dbReference type="EMBL" id="JBHULK010000001">
    <property type="protein sequence ID" value="MFD2533729.1"/>
    <property type="molecule type" value="Genomic_DNA"/>
</dbReference>
<accession>A0ABW5JM25</accession>
<organism evidence="1 2">
    <name type="scientific">Gelatiniphilus marinus</name>
    <dbReference type="NCBI Taxonomy" id="1759464"/>
    <lineage>
        <taxon>Bacteria</taxon>
        <taxon>Pseudomonadati</taxon>
        <taxon>Bacteroidota</taxon>
        <taxon>Flavobacteriia</taxon>
        <taxon>Flavobacteriales</taxon>
        <taxon>Flavobacteriaceae</taxon>
        <taxon>Gelatiniphilus</taxon>
    </lineage>
</organism>
<protein>
    <submittedName>
        <fullName evidence="1">Uncharacterized protein</fullName>
    </submittedName>
</protein>
<gene>
    <name evidence="1" type="ORF">ACFSQS_01330</name>
</gene>
<proteinExistence type="predicted"/>
<sequence>MGHLKTKFQFLTRLLFLFIFVSCNMGNKNVSVSSSIDINAVEITTLFDSNNN</sequence>
<comment type="caution">
    <text evidence="1">The sequence shown here is derived from an EMBL/GenBank/DDBJ whole genome shotgun (WGS) entry which is preliminary data.</text>
</comment>
<dbReference type="Proteomes" id="UP001597441">
    <property type="component" value="Unassembled WGS sequence"/>
</dbReference>
<evidence type="ECO:0000313" key="2">
    <source>
        <dbReference type="Proteomes" id="UP001597441"/>
    </source>
</evidence>
<keyword evidence="2" id="KW-1185">Reference proteome</keyword>
<reference evidence="2" key="1">
    <citation type="journal article" date="2019" name="Int. J. Syst. Evol. Microbiol.">
        <title>The Global Catalogue of Microorganisms (GCM) 10K type strain sequencing project: providing services to taxonomists for standard genome sequencing and annotation.</title>
        <authorList>
            <consortium name="The Broad Institute Genomics Platform"/>
            <consortium name="The Broad Institute Genome Sequencing Center for Infectious Disease"/>
            <person name="Wu L."/>
            <person name="Ma J."/>
        </authorList>
    </citation>
    <scope>NUCLEOTIDE SEQUENCE [LARGE SCALE GENOMIC DNA]</scope>
    <source>
        <strain evidence="2">KCTC 42903</strain>
    </source>
</reference>
<evidence type="ECO:0000313" key="1">
    <source>
        <dbReference type="EMBL" id="MFD2533729.1"/>
    </source>
</evidence>